<name>A0A1F5RW93_9BACT</name>
<protein>
    <submittedName>
        <fullName evidence="2">Uncharacterized protein</fullName>
    </submittedName>
</protein>
<proteinExistence type="predicted"/>
<comment type="caution">
    <text evidence="2">The sequence shown here is derived from an EMBL/GenBank/DDBJ whole genome shotgun (WGS) entry which is preliminary data.</text>
</comment>
<dbReference type="Pfam" id="PF18900">
    <property type="entry name" value="DUF5656"/>
    <property type="match status" value="1"/>
</dbReference>
<feature type="transmembrane region" description="Helical" evidence="1">
    <location>
        <begin position="145"/>
        <end position="165"/>
    </location>
</feature>
<feature type="transmembrane region" description="Helical" evidence="1">
    <location>
        <begin position="121"/>
        <end position="139"/>
    </location>
</feature>
<feature type="transmembrane region" description="Helical" evidence="1">
    <location>
        <begin position="27"/>
        <end position="44"/>
    </location>
</feature>
<keyword evidence="1" id="KW-0472">Membrane</keyword>
<dbReference type="Proteomes" id="UP000178682">
    <property type="component" value="Unassembled WGS sequence"/>
</dbReference>
<accession>A0A1F5RW93</accession>
<evidence type="ECO:0000313" key="3">
    <source>
        <dbReference type="Proteomes" id="UP000178682"/>
    </source>
</evidence>
<feature type="transmembrane region" description="Helical" evidence="1">
    <location>
        <begin position="177"/>
        <end position="196"/>
    </location>
</feature>
<keyword evidence="1" id="KW-1133">Transmembrane helix</keyword>
<feature type="transmembrane region" description="Helical" evidence="1">
    <location>
        <begin position="84"/>
        <end position="105"/>
    </location>
</feature>
<reference evidence="2 3" key="1">
    <citation type="journal article" date="2016" name="Nat. Commun.">
        <title>Thousands of microbial genomes shed light on interconnected biogeochemical processes in an aquifer system.</title>
        <authorList>
            <person name="Anantharaman K."/>
            <person name="Brown C.T."/>
            <person name="Hug L.A."/>
            <person name="Sharon I."/>
            <person name="Castelle C.J."/>
            <person name="Probst A.J."/>
            <person name="Thomas B.C."/>
            <person name="Singh A."/>
            <person name="Wilkins M.J."/>
            <person name="Karaoz U."/>
            <person name="Brodie E.L."/>
            <person name="Williams K.H."/>
            <person name="Hubbard S.S."/>
            <person name="Banfield J.F."/>
        </authorList>
    </citation>
    <scope>NUCLEOTIDE SEQUENCE [LARGE SCALE GENOMIC DNA]</scope>
</reference>
<sequence length="252" mass="29192">MFDRLIPFLSSFVLLAGWELLLSFPRYFVFTVTATIVVFFTLLLKLNKWRIKDKDFWLLATPGLSLVSLTTAFLLFLSNYWGRQAVIVLISVASYYFVSYFYYFLCRITSYTPLSLEQTSSYFNIISYLGLGISAYGFINLLNLKLWHLALIVIAATAVLTYQFFWINKIEERQNLFASILISVLMAEYFWAISFFPVSHFISGLSLAIIYYAVINLSLANFLDKLEKKVARWYLTVGVVCLFVILLSARWL</sequence>
<keyword evidence="1" id="KW-0812">Transmembrane</keyword>
<organism evidence="2 3">
    <name type="scientific">Candidatus Falkowbacteria bacterium RIFCSPLOWO2_12_FULL_45_10</name>
    <dbReference type="NCBI Taxonomy" id="1797990"/>
    <lineage>
        <taxon>Bacteria</taxon>
        <taxon>Candidatus Falkowiibacteriota</taxon>
    </lineage>
</organism>
<feature type="transmembrane region" description="Helical" evidence="1">
    <location>
        <begin position="230"/>
        <end position="251"/>
    </location>
</feature>
<feature type="transmembrane region" description="Helical" evidence="1">
    <location>
        <begin position="202"/>
        <end position="223"/>
    </location>
</feature>
<dbReference type="EMBL" id="MFFX01000042">
    <property type="protein sequence ID" value="OGF18697.1"/>
    <property type="molecule type" value="Genomic_DNA"/>
</dbReference>
<dbReference type="AlphaFoldDB" id="A0A1F5RW93"/>
<gene>
    <name evidence="2" type="ORF">A3G56_02625</name>
</gene>
<dbReference type="InterPro" id="IPR043715">
    <property type="entry name" value="DUF5656"/>
</dbReference>
<evidence type="ECO:0000313" key="2">
    <source>
        <dbReference type="EMBL" id="OGF18697.1"/>
    </source>
</evidence>
<feature type="transmembrane region" description="Helical" evidence="1">
    <location>
        <begin position="56"/>
        <end position="78"/>
    </location>
</feature>
<evidence type="ECO:0000256" key="1">
    <source>
        <dbReference type="SAM" id="Phobius"/>
    </source>
</evidence>